<gene>
    <name evidence="1" type="ORF">NKR23_g6389</name>
</gene>
<dbReference type="Proteomes" id="UP001174694">
    <property type="component" value="Unassembled WGS sequence"/>
</dbReference>
<dbReference type="AlphaFoldDB" id="A0AA38RE52"/>
<proteinExistence type="predicted"/>
<name>A0AA38RE52_9PEZI</name>
<keyword evidence="2" id="KW-1185">Reference proteome</keyword>
<dbReference type="EMBL" id="JANBVO010000018">
    <property type="protein sequence ID" value="KAJ9143796.1"/>
    <property type="molecule type" value="Genomic_DNA"/>
</dbReference>
<comment type="caution">
    <text evidence="1">The sequence shown here is derived from an EMBL/GenBank/DDBJ whole genome shotgun (WGS) entry which is preliminary data.</text>
</comment>
<evidence type="ECO:0000313" key="1">
    <source>
        <dbReference type="EMBL" id="KAJ9143796.1"/>
    </source>
</evidence>
<accession>A0AA38RE52</accession>
<sequence>MAVPRANALLSGEQLMQYAFNIYGWAMKIPEGVDLQAATVLNAHKLTTKMWFEKVSAMQDEGENPWRDSMELTPQERPSEEGQADVFRYVLVGFTYSGLERKHSEMHPGQKKHTAVGTSINEDRLVRGRDSKLPFMVVTPIYEAKKLHTRLFCLVRDEGGLCCPYRIGKSETFYLHMYRDMTGGVVERGFAWNQHVQDQVIRCFNDTKRVLVEREVEKVERDSPSVILEAGKSMQAEAINLIECLTQTSEPWFFEALKTVLRRAEENKNYQPPPSYVTLRKFADNEELMWSDEDSTQMAKEFQEHWPDTEEIDPGDIKLLKHDLVRSGVVVEHWLLRPFILEAVYRIKLQGERQAGEESACALPALETVKRVLGAVHLATPIPIQDEDGLRLAVKAAVKNITKASEKI</sequence>
<reference evidence="1" key="1">
    <citation type="submission" date="2022-07" db="EMBL/GenBank/DDBJ databases">
        <title>Fungi with potential for degradation of polypropylene.</title>
        <authorList>
            <person name="Gostincar C."/>
        </authorList>
    </citation>
    <scope>NUCLEOTIDE SEQUENCE</scope>
    <source>
        <strain evidence="1">EXF-13308</strain>
    </source>
</reference>
<evidence type="ECO:0000313" key="2">
    <source>
        <dbReference type="Proteomes" id="UP001174694"/>
    </source>
</evidence>
<organism evidence="1 2">
    <name type="scientific">Pleurostoma richardsiae</name>
    <dbReference type="NCBI Taxonomy" id="41990"/>
    <lineage>
        <taxon>Eukaryota</taxon>
        <taxon>Fungi</taxon>
        <taxon>Dikarya</taxon>
        <taxon>Ascomycota</taxon>
        <taxon>Pezizomycotina</taxon>
        <taxon>Sordariomycetes</taxon>
        <taxon>Sordariomycetidae</taxon>
        <taxon>Calosphaeriales</taxon>
        <taxon>Pleurostomataceae</taxon>
        <taxon>Pleurostoma</taxon>
    </lineage>
</organism>
<protein>
    <submittedName>
        <fullName evidence="1">Uncharacterized protein</fullName>
    </submittedName>
</protein>